<sequence>MIIDFGMSRAVREHPSVDIERAEPEEFRLEMRKVKYKLDYMGARKKEGDMVDDYLRRVRKNRKSSELWKRRAKGERVGPIPQYEEDPEDYELDPPVNAQDFQEDWITASDDSPMRVIVPGQTPKQVTDQVQALLWKLEEMCSASPSSSRPEPSCSSPTRHSHSQIPRTDHQEAAPSPHLPPRPGCSHSTDENQPRLCRAHTSRYLKRRQSRHCSALNSPSHRCEDDLIPLSAGHIEGTSMRRDYIRHKHLKNTYISSLSSNPNAAATFPSSIDVPERPRSLKPEEYRRIQESRRQAMLQYSRAPKGILKRRRDDDDVVDANKQVVGGAYSPCKKLRFSEQSVATSFRGRTPFPDSTNGRRPRVGVYSRAYKRLMVRSARPELVDFTLPSLRTLSTLVGSLMPWVH</sequence>
<proteinExistence type="predicted"/>
<comment type="caution">
    <text evidence="2">The sequence shown here is derived from an EMBL/GenBank/DDBJ whole genome shotgun (WGS) entry which is preliminary data.</text>
</comment>
<evidence type="ECO:0000256" key="1">
    <source>
        <dbReference type="SAM" id="MobiDB-lite"/>
    </source>
</evidence>
<evidence type="ECO:0000313" key="3">
    <source>
        <dbReference type="Proteomes" id="UP000683000"/>
    </source>
</evidence>
<dbReference type="EMBL" id="JAGFBS010000002">
    <property type="protein sequence ID" value="KAG6381347.1"/>
    <property type="molecule type" value="Genomic_DNA"/>
</dbReference>
<dbReference type="OrthoDB" id="2687876at2759"/>
<name>A0A8I2Z260_9AGAM</name>
<protein>
    <submittedName>
        <fullName evidence="2">Uncharacterized protein</fullName>
    </submittedName>
</protein>
<dbReference type="AlphaFoldDB" id="A0A8I2Z260"/>
<organism evidence="2 3">
    <name type="scientific">Boletus reticuloceps</name>
    <dbReference type="NCBI Taxonomy" id="495285"/>
    <lineage>
        <taxon>Eukaryota</taxon>
        <taxon>Fungi</taxon>
        <taxon>Dikarya</taxon>
        <taxon>Basidiomycota</taxon>
        <taxon>Agaricomycotina</taxon>
        <taxon>Agaricomycetes</taxon>
        <taxon>Agaricomycetidae</taxon>
        <taxon>Boletales</taxon>
        <taxon>Boletineae</taxon>
        <taxon>Boletaceae</taxon>
        <taxon>Boletoideae</taxon>
        <taxon>Boletus</taxon>
    </lineage>
</organism>
<feature type="region of interest" description="Disordered" evidence="1">
    <location>
        <begin position="61"/>
        <end position="90"/>
    </location>
</feature>
<keyword evidence="3" id="KW-1185">Reference proteome</keyword>
<feature type="region of interest" description="Disordered" evidence="1">
    <location>
        <begin position="143"/>
        <end position="195"/>
    </location>
</feature>
<evidence type="ECO:0000313" key="2">
    <source>
        <dbReference type="EMBL" id="KAG6381347.1"/>
    </source>
</evidence>
<accession>A0A8I2Z260</accession>
<gene>
    <name evidence="2" type="ORF">JVT61DRAFT_5757</name>
</gene>
<reference evidence="2" key="1">
    <citation type="submission" date="2021-03" db="EMBL/GenBank/DDBJ databases">
        <title>Evolutionary innovations through gain and loss of genes in the ectomycorrhizal Boletales.</title>
        <authorList>
            <person name="Wu G."/>
            <person name="Miyauchi S."/>
            <person name="Morin E."/>
            <person name="Yang Z.-L."/>
            <person name="Xu J."/>
            <person name="Martin F.M."/>
        </authorList>
    </citation>
    <scope>NUCLEOTIDE SEQUENCE</scope>
    <source>
        <strain evidence="2">BR01</strain>
    </source>
</reference>
<dbReference type="Proteomes" id="UP000683000">
    <property type="component" value="Unassembled WGS sequence"/>
</dbReference>
<feature type="compositionally biased region" description="Low complexity" evidence="1">
    <location>
        <begin position="143"/>
        <end position="157"/>
    </location>
</feature>